<gene>
    <name evidence="1" type="ORF">LCGC14_0197940</name>
</gene>
<comment type="caution">
    <text evidence="1">The sequence shown here is derived from an EMBL/GenBank/DDBJ whole genome shotgun (WGS) entry which is preliminary data.</text>
</comment>
<protein>
    <recommendedName>
        <fullName evidence="2">HEPN domain-containing protein</fullName>
    </recommendedName>
</protein>
<sequence length="92" mass="10750">MEKNEINILLTKLKLFQMDYYTKGQAIEAHNLILFYSDLINFKNNLVFNKFIGFSENLKKSESIEDTDAYAKVFANNLIQIILILNKQKSIN</sequence>
<name>A0A0F9X3I8_9ZZZZ</name>
<dbReference type="AlphaFoldDB" id="A0A0F9X3I8"/>
<proteinExistence type="predicted"/>
<evidence type="ECO:0008006" key="2">
    <source>
        <dbReference type="Google" id="ProtNLM"/>
    </source>
</evidence>
<evidence type="ECO:0000313" key="1">
    <source>
        <dbReference type="EMBL" id="KKN93361.1"/>
    </source>
</evidence>
<accession>A0A0F9X3I8</accession>
<dbReference type="EMBL" id="LAZR01000086">
    <property type="protein sequence ID" value="KKN93361.1"/>
    <property type="molecule type" value="Genomic_DNA"/>
</dbReference>
<organism evidence="1">
    <name type="scientific">marine sediment metagenome</name>
    <dbReference type="NCBI Taxonomy" id="412755"/>
    <lineage>
        <taxon>unclassified sequences</taxon>
        <taxon>metagenomes</taxon>
        <taxon>ecological metagenomes</taxon>
    </lineage>
</organism>
<reference evidence="1" key="1">
    <citation type="journal article" date="2015" name="Nature">
        <title>Complex archaea that bridge the gap between prokaryotes and eukaryotes.</title>
        <authorList>
            <person name="Spang A."/>
            <person name="Saw J.H."/>
            <person name="Jorgensen S.L."/>
            <person name="Zaremba-Niedzwiedzka K."/>
            <person name="Martijn J."/>
            <person name="Lind A.E."/>
            <person name="van Eijk R."/>
            <person name="Schleper C."/>
            <person name="Guy L."/>
            <person name="Ettema T.J."/>
        </authorList>
    </citation>
    <scope>NUCLEOTIDE SEQUENCE</scope>
</reference>